<dbReference type="InterPro" id="IPR036388">
    <property type="entry name" value="WH-like_DNA-bd_sf"/>
</dbReference>
<dbReference type="SUPFAM" id="SSF48452">
    <property type="entry name" value="TPR-like"/>
    <property type="match status" value="1"/>
</dbReference>
<gene>
    <name evidence="3" type="ORF">HU137_05280</name>
</gene>
<keyword evidence="2" id="KW-0472">Membrane</keyword>
<proteinExistence type="predicted"/>
<keyword evidence="2" id="KW-1133">Transmembrane helix</keyword>
<name>A0A838ZRH6_9FLAO</name>
<reference evidence="3 4" key="1">
    <citation type="submission" date="2020-07" db="EMBL/GenBank/DDBJ databases">
        <title>Moheibacter lacus sp. nov., a member of the family Flavobacteriaceae isolated from freshwater lake sediment.</title>
        <authorList>
            <person name="Liu Y."/>
        </authorList>
    </citation>
    <scope>NUCLEOTIDE SEQUENCE [LARGE SCALE GENOMIC DNA]</scope>
    <source>
        <strain evidence="3 4">BDHS18</strain>
    </source>
</reference>
<sequence>MKKSALYIAFFFVSQLLSIQITQGQERIDILFDSLAMIKTDQNSFDISLKIADELKYSNTSRAIQYLELARKKAEEMDQEENWKTFYREGSLIYYDLDAFDVAIDYLLKELAYYEKTDHERKLEIESQLGIIYARMNNQEKALFYFNNLRKRYATTKQFDQLARIENNIGNLYLTSGKTDSALIFFNYSLGNLKKSPNPKLEIYLNTNLARSYDELNQGEIAETYLNNALNLINDATEPNLVSFVYQATADHYLQNKEFEKAIHFSKLAEKAEPAIGGFSQRDIFKTLYQAYLGNEDYKNAGRYFQKYDQVRDSLNIEEKAVNIEKFKIGYDYKIKEQEAEIKNNRKQLKFLVAIFGLAILLLVLILFMIRYKNRLVKAKLENELKEVKENELKLALELKNKELASKTIKETEQSELINIVRKDLKEIQSMAIQSETKKALNQLVNKIKSNSSQNNWEEFDLRFSHVYDSFYEKLNQFHPNLSAYDKRICALIKLNLSTKEISNISKTSVKSVENTRTRLRKKLGLTNRKIELSKYLDEL</sequence>
<keyword evidence="2" id="KW-0812">Transmembrane</keyword>
<evidence type="ECO:0000313" key="3">
    <source>
        <dbReference type="EMBL" id="MBA5629182.1"/>
    </source>
</evidence>
<dbReference type="InterPro" id="IPR016032">
    <property type="entry name" value="Sig_transdc_resp-reg_C-effctor"/>
</dbReference>
<dbReference type="GO" id="GO:0006355">
    <property type="term" value="P:regulation of DNA-templated transcription"/>
    <property type="evidence" value="ECO:0007669"/>
    <property type="project" value="InterPro"/>
</dbReference>
<dbReference type="Gene3D" id="1.10.10.10">
    <property type="entry name" value="Winged helix-like DNA-binding domain superfamily/Winged helix DNA-binding domain"/>
    <property type="match status" value="1"/>
</dbReference>
<dbReference type="SUPFAM" id="SSF46894">
    <property type="entry name" value="C-terminal effector domain of the bipartite response regulators"/>
    <property type="match status" value="1"/>
</dbReference>
<keyword evidence="1" id="KW-0175">Coiled coil</keyword>
<feature type="coiled-coil region" evidence="1">
    <location>
        <begin position="335"/>
        <end position="398"/>
    </location>
</feature>
<organism evidence="3 4">
    <name type="scientific">Moheibacter lacus</name>
    <dbReference type="NCBI Taxonomy" id="2745851"/>
    <lineage>
        <taxon>Bacteria</taxon>
        <taxon>Pseudomonadati</taxon>
        <taxon>Bacteroidota</taxon>
        <taxon>Flavobacteriia</taxon>
        <taxon>Flavobacteriales</taxon>
        <taxon>Weeksellaceae</taxon>
        <taxon>Moheibacter</taxon>
    </lineage>
</organism>
<evidence type="ECO:0000256" key="2">
    <source>
        <dbReference type="SAM" id="Phobius"/>
    </source>
</evidence>
<dbReference type="Proteomes" id="UP000552241">
    <property type="component" value="Unassembled WGS sequence"/>
</dbReference>
<evidence type="ECO:0008006" key="5">
    <source>
        <dbReference type="Google" id="ProtNLM"/>
    </source>
</evidence>
<dbReference type="AlphaFoldDB" id="A0A838ZRH6"/>
<dbReference type="Gene3D" id="1.25.40.10">
    <property type="entry name" value="Tetratricopeptide repeat domain"/>
    <property type="match status" value="1"/>
</dbReference>
<dbReference type="RefSeq" id="WP_182042748.1">
    <property type="nucleotide sequence ID" value="NZ_JACDZE010000001.1"/>
</dbReference>
<evidence type="ECO:0000256" key="1">
    <source>
        <dbReference type="SAM" id="Coils"/>
    </source>
</evidence>
<dbReference type="GO" id="GO:0003677">
    <property type="term" value="F:DNA binding"/>
    <property type="evidence" value="ECO:0007669"/>
    <property type="project" value="InterPro"/>
</dbReference>
<comment type="caution">
    <text evidence="3">The sequence shown here is derived from an EMBL/GenBank/DDBJ whole genome shotgun (WGS) entry which is preliminary data.</text>
</comment>
<dbReference type="EMBL" id="JACDZE010000001">
    <property type="protein sequence ID" value="MBA5629182.1"/>
    <property type="molecule type" value="Genomic_DNA"/>
</dbReference>
<keyword evidence="4" id="KW-1185">Reference proteome</keyword>
<protein>
    <recommendedName>
        <fullName evidence="5">HTH luxR-type domain-containing protein</fullName>
    </recommendedName>
</protein>
<feature type="transmembrane region" description="Helical" evidence="2">
    <location>
        <begin position="351"/>
        <end position="370"/>
    </location>
</feature>
<dbReference type="InterPro" id="IPR011990">
    <property type="entry name" value="TPR-like_helical_dom_sf"/>
</dbReference>
<accession>A0A838ZRH6</accession>
<evidence type="ECO:0000313" key="4">
    <source>
        <dbReference type="Proteomes" id="UP000552241"/>
    </source>
</evidence>